<comment type="caution">
    <text evidence="1">The sequence shown here is derived from an EMBL/GenBank/DDBJ whole genome shotgun (WGS) entry which is preliminary data.</text>
</comment>
<dbReference type="Proteomes" id="UP001362999">
    <property type="component" value="Unassembled WGS sequence"/>
</dbReference>
<organism evidence="1 2">
    <name type="scientific">Favolaschia claudopus</name>
    <dbReference type="NCBI Taxonomy" id="2862362"/>
    <lineage>
        <taxon>Eukaryota</taxon>
        <taxon>Fungi</taxon>
        <taxon>Dikarya</taxon>
        <taxon>Basidiomycota</taxon>
        <taxon>Agaricomycotina</taxon>
        <taxon>Agaricomycetes</taxon>
        <taxon>Agaricomycetidae</taxon>
        <taxon>Agaricales</taxon>
        <taxon>Marasmiineae</taxon>
        <taxon>Mycenaceae</taxon>
        <taxon>Favolaschia</taxon>
    </lineage>
</organism>
<gene>
    <name evidence="1" type="ORF">R3P38DRAFT_3317751</name>
</gene>
<proteinExistence type="predicted"/>
<keyword evidence="2" id="KW-1185">Reference proteome</keyword>
<evidence type="ECO:0000313" key="1">
    <source>
        <dbReference type="EMBL" id="KAK7021473.1"/>
    </source>
</evidence>
<dbReference type="EMBL" id="JAWWNJ010000038">
    <property type="protein sequence ID" value="KAK7021473.1"/>
    <property type="molecule type" value="Genomic_DNA"/>
</dbReference>
<evidence type="ECO:0000313" key="2">
    <source>
        <dbReference type="Proteomes" id="UP001362999"/>
    </source>
</evidence>
<sequence length="192" mass="21684">MYCRQIQSADDVLSHLRFQCAPLAPPPQVEQMRQLFELRFKRYLTGVGHPPYFHDQGLVSTQEENSTAHTAPFFRLQLLLVAALESSSLSVNDNWFIRVSSYIHAELVLISPQAAENPEPLHFHTCTGGVDVRINAKFLDLLIKSPQGEAASEFDSSFKGFISGRELSRQYSRDLESANSLTIWAGNLERFI</sequence>
<accession>A0AAW0B5R5</accession>
<protein>
    <submittedName>
        <fullName evidence="1">Uncharacterized protein</fullName>
    </submittedName>
</protein>
<reference evidence="1 2" key="1">
    <citation type="journal article" date="2024" name="J Genomics">
        <title>Draft genome sequencing and assembly of Favolaschia claudopus CIRM-BRFM 2984 isolated from oak limbs.</title>
        <authorList>
            <person name="Navarro D."/>
            <person name="Drula E."/>
            <person name="Chaduli D."/>
            <person name="Cazenave R."/>
            <person name="Ahrendt S."/>
            <person name="Wang J."/>
            <person name="Lipzen A."/>
            <person name="Daum C."/>
            <person name="Barry K."/>
            <person name="Grigoriev I.V."/>
            <person name="Favel A."/>
            <person name="Rosso M.N."/>
            <person name="Martin F."/>
        </authorList>
    </citation>
    <scope>NUCLEOTIDE SEQUENCE [LARGE SCALE GENOMIC DNA]</scope>
    <source>
        <strain evidence="1 2">CIRM-BRFM 2984</strain>
    </source>
</reference>
<name>A0AAW0B5R5_9AGAR</name>
<dbReference type="AlphaFoldDB" id="A0AAW0B5R5"/>